<protein>
    <recommendedName>
        <fullName evidence="3">DUF1905 domain-containing protein</fullName>
    </recommendedName>
</protein>
<proteinExistence type="predicted"/>
<name>A0ABP7J7Y0_9ACTN</name>
<dbReference type="Gene3D" id="2.40.30.100">
    <property type="entry name" value="AF2212/PG0164-like"/>
    <property type="match status" value="1"/>
</dbReference>
<evidence type="ECO:0000313" key="1">
    <source>
        <dbReference type="EMBL" id="GAA3836548.1"/>
    </source>
</evidence>
<dbReference type="SUPFAM" id="SSF141694">
    <property type="entry name" value="AF2212/PG0164-like"/>
    <property type="match status" value="1"/>
</dbReference>
<evidence type="ECO:0008006" key="3">
    <source>
        <dbReference type="Google" id="ProtNLM"/>
    </source>
</evidence>
<sequence>MKFRATIRLGGKTATGIPVPADVVAALGSSKRPAVVVTLGGHTYRSTVAPMGGEFMLPVSAEVRTSAGVAAGDEVDVEVELDTEPREVTVPPDFAEVLDADADARRNFEGLSYSNKRRYVLSIEGAKTDETRQRRITKAVRELKQLPPKH</sequence>
<dbReference type="EMBL" id="BAAAZR010000038">
    <property type="protein sequence ID" value="GAA3836548.1"/>
    <property type="molecule type" value="Genomic_DNA"/>
</dbReference>
<dbReference type="Pfam" id="PF13376">
    <property type="entry name" value="OmdA"/>
    <property type="match status" value="1"/>
</dbReference>
<keyword evidence="2" id="KW-1185">Reference proteome</keyword>
<evidence type="ECO:0000313" key="2">
    <source>
        <dbReference type="Proteomes" id="UP001500888"/>
    </source>
</evidence>
<reference evidence="2" key="1">
    <citation type="journal article" date="2019" name="Int. J. Syst. Evol. Microbiol.">
        <title>The Global Catalogue of Microorganisms (GCM) 10K type strain sequencing project: providing services to taxonomists for standard genome sequencing and annotation.</title>
        <authorList>
            <consortium name="The Broad Institute Genomics Platform"/>
            <consortium name="The Broad Institute Genome Sequencing Center for Infectious Disease"/>
            <person name="Wu L."/>
            <person name="Ma J."/>
        </authorList>
    </citation>
    <scope>NUCLEOTIDE SEQUENCE [LARGE SCALE GENOMIC DNA]</scope>
    <source>
        <strain evidence="2">JCM 16908</strain>
    </source>
</reference>
<accession>A0ABP7J7Y0</accession>
<gene>
    <name evidence="1" type="ORF">GCM10022226_68140</name>
</gene>
<dbReference type="RefSeq" id="WP_344950028.1">
    <property type="nucleotide sequence ID" value="NZ_BAAAZR010000038.1"/>
</dbReference>
<dbReference type="Pfam" id="PF08922">
    <property type="entry name" value="DUF1905"/>
    <property type="match status" value="1"/>
</dbReference>
<dbReference type="InterPro" id="IPR015018">
    <property type="entry name" value="DUF1905"/>
</dbReference>
<dbReference type="Proteomes" id="UP001500888">
    <property type="component" value="Unassembled WGS sequence"/>
</dbReference>
<organism evidence="1 2">
    <name type="scientific">Sphaerisporangium flaviroseum</name>
    <dbReference type="NCBI Taxonomy" id="509199"/>
    <lineage>
        <taxon>Bacteria</taxon>
        <taxon>Bacillati</taxon>
        <taxon>Actinomycetota</taxon>
        <taxon>Actinomycetes</taxon>
        <taxon>Streptosporangiales</taxon>
        <taxon>Streptosporangiaceae</taxon>
        <taxon>Sphaerisporangium</taxon>
    </lineage>
</organism>
<dbReference type="InterPro" id="IPR037079">
    <property type="entry name" value="AF2212/PG0164-like_sf"/>
</dbReference>
<comment type="caution">
    <text evidence="1">The sequence shown here is derived from an EMBL/GenBank/DDBJ whole genome shotgun (WGS) entry which is preliminary data.</text>
</comment>